<dbReference type="Proteomes" id="UP000266089">
    <property type="component" value="Unassembled WGS sequence"/>
</dbReference>
<protein>
    <submittedName>
        <fullName evidence="1">Uncharacterized protein</fullName>
    </submittedName>
</protein>
<comment type="caution">
    <text evidence="1">The sequence shown here is derived from an EMBL/GenBank/DDBJ whole genome shotgun (WGS) entry which is preliminary data.</text>
</comment>
<dbReference type="EMBL" id="QWKX01000010">
    <property type="protein sequence ID" value="RIH78911.1"/>
    <property type="molecule type" value="Genomic_DNA"/>
</dbReference>
<reference evidence="1 2" key="1">
    <citation type="submission" date="2018-08" db="EMBL/GenBank/DDBJ databases">
        <title>Meiothermus cateniformans JCM 15151 genome sequencing project.</title>
        <authorList>
            <person name="Da Costa M.S."/>
            <person name="Albuquerque L."/>
            <person name="Raposo P."/>
            <person name="Froufe H.J.C."/>
            <person name="Barroso C.S."/>
            <person name="Egas C."/>
        </authorList>
    </citation>
    <scope>NUCLEOTIDE SEQUENCE [LARGE SCALE GENOMIC DNA]</scope>
    <source>
        <strain evidence="1 2">JCM 15151</strain>
    </source>
</reference>
<dbReference type="AlphaFoldDB" id="A0A399E9D3"/>
<sequence length="250" mass="26504">MTEQARIQALLQAGKITQQEADLLLSALAEGEAAAQQAQQVVGEQYAPPGPAGWQPEGLRWVRARLTAGELEARLDPALQMPQVEGPAEVRRVGADLEIVPGQMNEGFLSGLLGRVGALKLRLPPGWGLEVAGQAAKVEARGIDFLKGRVAVGNVELEAVKGLDLEVTAGNIEGSLLLQEGTHQLRVSMGNAELDLLPGSSVRLAASVNLGNREIKGFEHNPNGGDRQLGEGRARLEVSVRMGNLEIKAK</sequence>
<proteinExistence type="predicted"/>
<gene>
    <name evidence="1" type="ORF">Mcate_00624</name>
</gene>
<dbReference type="OrthoDB" id="25732at2"/>
<accession>A0A399E9D3</accession>
<dbReference type="RefSeq" id="WP_027887821.1">
    <property type="nucleotide sequence ID" value="NZ_JBHSXZ010000015.1"/>
</dbReference>
<evidence type="ECO:0000313" key="2">
    <source>
        <dbReference type="Proteomes" id="UP000266089"/>
    </source>
</evidence>
<organism evidence="1 2">
    <name type="scientific">Meiothermus taiwanensis</name>
    <dbReference type="NCBI Taxonomy" id="172827"/>
    <lineage>
        <taxon>Bacteria</taxon>
        <taxon>Thermotogati</taxon>
        <taxon>Deinococcota</taxon>
        <taxon>Deinococci</taxon>
        <taxon>Thermales</taxon>
        <taxon>Thermaceae</taxon>
        <taxon>Meiothermus</taxon>
    </lineage>
</organism>
<name>A0A399E9D3_9DEIN</name>
<evidence type="ECO:0000313" key="1">
    <source>
        <dbReference type="EMBL" id="RIH78911.1"/>
    </source>
</evidence>